<dbReference type="AlphaFoldDB" id="A0A1I2HVE6"/>
<evidence type="ECO:0000313" key="3">
    <source>
        <dbReference type="EMBL" id="SFF32341.1"/>
    </source>
</evidence>
<dbReference type="CDD" id="cd08241">
    <property type="entry name" value="QOR1"/>
    <property type="match status" value="1"/>
</dbReference>
<evidence type="ECO:0000259" key="2">
    <source>
        <dbReference type="SMART" id="SM00829"/>
    </source>
</evidence>
<reference evidence="3 4" key="1">
    <citation type="submission" date="2016-10" db="EMBL/GenBank/DDBJ databases">
        <authorList>
            <person name="de Groot N.N."/>
        </authorList>
    </citation>
    <scope>NUCLEOTIDE SEQUENCE [LARGE SCALE GENOMIC DNA]</scope>
    <source>
        <strain evidence="3 4">CGMCC 4.3510</strain>
    </source>
</reference>
<dbReference type="Gene3D" id="3.90.180.10">
    <property type="entry name" value="Medium-chain alcohol dehydrogenases, catalytic domain"/>
    <property type="match status" value="1"/>
</dbReference>
<dbReference type="STRING" id="380248.SAMN05216251_111196"/>
<dbReference type="PANTHER" id="PTHR43677:SF4">
    <property type="entry name" value="QUINONE OXIDOREDUCTASE-LIKE PROTEIN 2"/>
    <property type="match status" value="1"/>
</dbReference>
<dbReference type="GO" id="GO:0016491">
    <property type="term" value="F:oxidoreductase activity"/>
    <property type="evidence" value="ECO:0007669"/>
    <property type="project" value="InterPro"/>
</dbReference>
<dbReference type="Gene3D" id="3.40.50.720">
    <property type="entry name" value="NAD(P)-binding Rossmann-like Domain"/>
    <property type="match status" value="1"/>
</dbReference>
<evidence type="ECO:0000313" key="4">
    <source>
        <dbReference type="Proteomes" id="UP000199323"/>
    </source>
</evidence>
<dbReference type="InterPro" id="IPR036291">
    <property type="entry name" value="NAD(P)-bd_dom_sf"/>
</dbReference>
<dbReference type="OrthoDB" id="4190732at2"/>
<dbReference type="InterPro" id="IPR020843">
    <property type="entry name" value="ER"/>
</dbReference>
<name>A0A1I2HVE6_9ACTN</name>
<gene>
    <name evidence="3" type="ORF">SAMN05216251_111196</name>
</gene>
<organism evidence="3 4">
    <name type="scientific">Actinacidiphila alni</name>
    <dbReference type="NCBI Taxonomy" id="380248"/>
    <lineage>
        <taxon>Bacteria</taxon>
        <taxon>Bacillati</taxon>
        <taxon>Actinomycetota</taxon>
        <taxon>Actinomycetes</taxon>
        <taxon>Kitasatosporales</taxon>
        <taxon>Streptomycetaceae</taxon>
        <taxon>Actinacidiphila</taxon>
    </lineage>
</organism>
<feature type="compositionally biased region" description="Basic and acidic residues" evidence="1">
    <location>
        <begin position="1"/>
        <end position="20"/>
    </location>
</feature>
<feature type="domain" description="Enoyl reductase (ER)" evidence="2">
    <location>
        <begin position="11"/>
        <end position="325"/>
    </location>
</feature>
<dbReference type="InterPro" id="IPR051397">
    <property type="entry name" value="Zn-ADH-like_protein"/>
</dbReference>
<dbReference type="GO" id="GO:0008270">
    <property type="term" value="F:zinc ion binding"/>
    <property type="evidence" value="ECO:0007669"/>
    <property type="project" value="InterPro"/>
</dbReference>
<dbReference type="EMBL" id="FONG01000011">
    <property type="protein sequence ID" value="SFF32341.1"/>
    <property type="molecule type" value="Genomic_DNA"/>
</dbReference>
<feature type="region of interest" description="Disordered" evidence="1">
    <location>
        <begin position="1"/>
        <end position="25"/>
    </location>
</feature>
<dbReference type="InterPro" id="IPR013154">
    <property type="entry name" value="ADH-like_N"/>
</dbReference>
<sequence length="327" mass="33801">MKAWRVHENGEPREAMRLDEVPTPEPGPGEVLLRVRAADVNFPDAMLCRGQYQIRPPLPFTPGVEFCGEVVAAGEGATGPAVGDRVITPAALPGGAFAEYAVVPAAGVLPAPAALDDAEAAALHIGYQTGWFGLHRRAALRPGETLLVHAAAGGVGSAAVQLGKAAGATVIGVVGGPEKAEVARKLGADIVVDRHSEDFVAVVKEATAGRGANVVYDPVGGDSYTRSTKCIAFEGRIVVVGFTSGTVPAPGLNHALVKNYAILGLHWGLYNTHDPVAVRHAHDELSRLAESGAVRPLVSERLPLSGASDAVQRVADGTTTGRLVVQP</sequence>
<dbReference type="Pfam" id="PF00107">
    <property type="entry name" value="ADH_zinc_N"/>
    <property type="match status" value="1"/>
</dbReference>
<dbReference type="PANTHER" id="PTHR43677">
    <property type="entry name" value="SHORT-CHAIN DEHYDROGENASE/REDUCTASE"/>
    <property type="match status" value="1"/>
</dbReference>
<proteinExistence type="predicted"/>
<dbReference type="Pfam" id="PF08240">
    <property type="entry name" value="ADH_N"/>
    <property type="match status" value="1"/>
</dbReference>
<dbReference type="InterPro" id="IPR002364">
    <property type="entry name" value="Quin_OxRdtase/zeta-crystal_CS"/>
</dbReference>
<dbReference type="SMART" id="SM00829">
    <property type="entry name" value="PKS_ER"/>
    <property type="match status" value="1"/>
</dbReference>
<dbReference type="SUPFAM" id="SSF51735">
    <property type="entry name" value="NAD(P)-binding Rossmann-fold domains"/>
    <property type="match status" value="1"/>
</dbReference>
<keyword evidence="4" id="KW-1185">Reference proteome</keyword>
<dbReference type="SUPFAM" id="SSF50129">
    <property type="entry name" value="GroES-like"/>
    <property type="match status" value="1"/>
</dbReference>
<protein>
    <submittedName>
        <fullName evidence="3">NADPH2:quinone reductase</fullName>
    </submittedName>
</protein>
<dbReference type="RefSeq" id="WP_093715017.1">
    <property type="nucleotide sequence ID" value="NZ_FONG01000011.1"/>
</dbReference>
<dbReference type="PROSITE" id="PS01162">
    <property type="entry name" value="QOR_ZETA_CRYSTAL"/>
    <property type="match status" value="1"/>
</dbReference>
<evidence type="ECO:0000256" key="1">
    <source>
        <dbReference type="SAM" id="MobiDB-lite"/>
    </source>
</evidence>
<dbReference type="Proteomes" id="UP000199323">
    <property type="component" value="Unassembled WGS sequence"/>
</dbReference>
<dbReference type="InterPro" id="IPR011032">
    <property type="entry name" value="GroES-like_sf"/>
</dbReference>
<accession>A0A1I2HVE6</accession>
<dbReference type="InterPro" id="IPR013149">
    <property type="entry name" value="ADH-like_C"/>
</dbReference>